<accession>A0A0G4EZD8</accession>
<evidence type="ECO:0000313" key="3">
    <source>
        <dbReference type="Proteomes" id="UP000041254"/>
    </source>
</evidence>
<dbReference type="PhylomeDB" id="A0A0G4EZD8"/>
<dbReference type="EMBL" id="CDMY01000350">
    <property type="protein sequence ID" value="CEM04363.1"/>
    <property type="molecule type" value="Genomic_DNA"/>
</dbReference>
<feature type="compositionally biased region" description="Low complexity" evidence="1">
    <location>
        <begin position="12"/>
        <end position="38"/>
    </location>
</feature>
<dbReference type="Proteomes" id="UP000041254">
    <property type="component" value="Unassembled WGS sequence"/>
</dbReference>
<name>A0A0G4EZD8_VITBC</name>
<feature type="region of interest" description="Disordered" evidence="1">
    <location>
        <begin position="12"/>
        <end position="44"/>
    </location>
</feature>
<organism evidence="2 3">
    <name type="scientific">Vitrella brassicaformis (strain CCMP3155)</name>
    <dbReference type="NCBI Taxonomy" id="1169540"/>
    <lineage>
        <taxon>Eukaryota</taxon>
        <taxon>Sar</taxon>
        <taxon>Alveolata</taxon>
        <taxon>Colpodellida</taxon>
        <taxon>Vitrellaceae</taxon>
        <taxon>Vitrella</taxon>
    </lineage>
</organism>
<dbReference type="AlphaFoldDB" id="A0A0G4EZD8"/>
<protein>
    <submittedName>
        <fullName evidence="2">Uncharacterized protein</fullName>
    </submittedName>
</protein>
<evidence type="ECO:0000313" key="2">
    <source>
        <dbReference type="EMBL" id="CEM04363.1"/>
    </source>
</evidence>
<reference evidence="2 3" key="1">
    <citation type="submission" date="2014-11" db="EMBL/GenBank/DDBJ databases">
        <authorList>
            <person name="Zhu J."/>
            <person name="Qi W."/>
            <person name="Song R."/>
        </authorList>
    </citation>
    <scope>NUCLEOTIDE SEQUENCE [LARGE SCALE GENOMIC DNA]</scope>
</reference>
<dbReference type="VEuPathDB" id="CryptoDB:Vbra_206"/>
<sequence length="405" mass="44155">MTDLGKSPIMSAAAADGAGGSAADEPSSSAASAANGGDQPESGPFSAVPATLMPAIAQCLTSYADLCAFRRVDKTRRDAITAAVLIPILQRLLEVLLASLGLGGFLVCMVPQLPLPEALSHGCCTAYLIEQLTRRLFMLERGGDWARWRPVLAMLYFLRGERPVVLSDDNFGVINSRAAFVSETEAVRQWKILSRGVTVDLNGQQEKLMKGDSILRPYDGRYAPALLTSASPVFPHPFDPADPPTQLTGCVYPNYTSMVAFKLFEWLRHGGHLPCIRHWLSYCRASAASRRVCELLAVPPSDVAQRGAGAGVFDEKWPWSGRDGHHRLVVLGSGAMGDGHMAVIQLEFLQQSPGCVIIYTTESAPHDQARTVVMRVLRDHLGRKVWRGEIEWRQASANTRRCTVM</sequence>
<keyword evidence="3" id="KW-1185">Reference proteome</keyword>
<evidence type="ECO:0000256" key="1">
    <source>
        <dbReference type="SAM" id="MobiDB-lite"/>
    </source>
</evidence>
<dbReference type="InParanoid" id="A0A0G4EZD8"/>
<gene>
    <name evidence="2" type="ORF">Vbra_206</name>
</gene>
<proteinExistence type="predicted"/>